<keyword evidence="3" id="KW-1185">Reference proteome</keyword>
<gene>
    <name evidence="2" type="ORF">D4764_10G0005300</name>
</gene>
<feature type="compositionally biased region" description="Low complexity" evidence="1">
    <location>
        <begin position="174"/>
        <end position="190"/>
    </location>
</feature>
<feature type="compositionally biased region" description="Basic residues" evidence="1">
    <location>
        <begin position="145"/>
        <end position="168"/>
    </location>
</feature>
<evidence type="ECO:0000313" key="3">
    <source>
        <dbReference type="Proteomes" id="UP000324091"/>
    </source>
</evidence>
<feature type="compositionally biased region" description="Low complexity" evidence="1">
    <location>
        <begin position="232"/>
        <end position="242"/>
    </location>
</feature>
<feature type="region of interest" description="Disordered" evidence="1">
    <location>
        <begin position="129"/>
        <end position="195"/>
    </location>
</feature>
<feature type="region of interest" description="Disordered" evidence="1">
    <location>
        <begin position="209"/>
        <end position="253"/>
    </location>
</feature>
<reference evidence="2 3" key="1">
    <citation type="submission" date="2019-04" db="EMBL/GenBank/DDBJ databases">
        <title>Chromosome genome assembly for Takifugu flavidus.</title>
        <authorList>
            <person name="Xiao S."/>
        </authorList>
    </citation>
    <scope>NUCLEOTIDE SEQUENCE [LARGE SCALE GENOMIC DNA]</scope>
    <source>
        <strain evidence="2">HTHZ2018</strain>
        <tissue evidence="2">Muscle</tissue>
    </source>
</reference>
<protein>
    <submittedName>
        <fullName evidence="2">Growth factor receptor-bound protein 10 GRB10 adapter protein</fullName>
    </submittedName>
</protein>
<keyword evidence="2" id="KW-0675">Receptor</keyword>
<comment type="caution">
    <text evidence="2">The sequence shown here is derived from an EMBL/GenBank/DDBJ whole genome shotgun (WGS) entry which is preliminary data.</text>
</comment>
<dbReference type="Proteomes" id="UP000324091">
    <property type="component" value="Chromosome 10"/>
</dbReference>
<organism evidence="2 3">
    <name type="scientific">Takifugu flavidus</name>
    <name type="common">sansaifugu</name>
    <dbReference type="NCBI Taxonomy" id="433684"/>
    <lineage>
        <taxon>Eukaryota</taxon>
        <taxon>Metazoa</taxon>
        <taxon>Chordata</taxon>
        <taxon>Craniata</taxon>
        <taxon>Vertebrata</taxon>
        <taxon>Euteleostomi</taxon>
        <taxon>Actinopterygii</taxon>
        <taxon>Neopterygii</taxon>
        <taxon>Teleostei</taxon>
        <taxon>Neoteleostei</taxon>
        <taxon>Acanthomorphata</taxon>
        <taxon>Eupercaria</taxon>
        <taxon>Tetraodontiformes</taxon>
        <taxon>Tetradontoidea</taxon>
        <taxon>Tetraodontidae</taxon>
        <taxon>Takifugu</taxon>
    </lineage>
</organism>
<evidence type="ECO:0000313" key="2">
    <source>
        <dbReference type="EMBL" id="TWW79500.1"/>
    </source>
</evidence>
<name>A0A5C6PMI3_9TELE</name>
<feature type="compositionally biased region" description="Polar residues" evidence="1">
    <location>
        <begin position="129"/>
        <end position="144"/>
    </location>
</feature>
<dbReference type="EMBL" id="RHFK02000002">
    <property type="protein sequence ID" value="TWW79500.1"/>
    <property type="molecule type" value="Genomic_DNA"/>
</dbReference>
<accession>A0A5C6PMI3</accession>
<proteinExistence type="predicted"/>
<sequence>MTEPMEPSVHGEHLAIGSASSPIHTTFMCPRQCMCKYHDLCKYGQGHIIANILASRLYYCQGFPCSQMKVQLYTHPIWSFQFVLEVDALHVDVTCPCLFIPEDDVDLEALVNDMNSSLESLYSTCSGQQTESTPLLHNGQPCSSHHQHHHQHHHHHHHHIPHNQPRHSHPSDGLSHVSPELPSSSSVDSPQTGLRRSQPMHILAVRSLQEEEQQLRTSSLPAIPNPFPELCSPASSPVLSPGSLPPGEPPTDNYVSPIVTVVNY</sequence>
<dbReference type="AlphaFoldDB" id="A0A5C6PMI3"/>
<evidence type="ECO:0000256" key="1">
    <source>
        <dbReference type="SAM" id="MobiDB-lite"/>
    </source>
</evidence>